<dbReference type="InterPro" id="IPR006343">
    <property type="entry name" value="DnaB/C_C"/>
</dbReference>
<gene>
    <name evidence="3" type="ORF">SAMN05216544_1632</name>
</gene>
<dbReference type="Gene3D" id="1.10.10.630">
    <property type="entry name" value="DnaD domain-like"/>
    <property type="match status" value="2"/>
</dbReference>
<proteinExistence type="inferred from homology"/>
<name>A0A1G9XT48_9FIRM</name>
<dbReference type="PANTHER" id="PTHR37293">
    <property type="entry name" value="PHAGE REPLICATION PROTEIN-RELATED"/>
    <property type="match status" value="1"/>
</dbReference>
<feature type="domain" description="DnaB/C C-terminal" evidence="2">
    <location>
        <begin position="211"/>
        <end position="280"/>
    </location>
</feature>
<comment type="similarity">
    <text evidence="1">Belongs to the DnaB/DnaD family.</text>
</comment>
<reference evidence="4" key="1">
    <citation type="submission" date="2016-10" db="EMBL/GenBank/DDBJ databases">
        <authorList>
            <person name="Varghese N."/>
            <person name="Submissions S."/>
        </authorList>
    </citation>
    <scope>NUCLEOTIDE SEQUENCE [LARGE SCALE GENOMIC DNA]</scope>
    <source>
        <strain evidence="4">M83</strain>
    </source>
</reference>
<protein>
    <submittedName>
        <fullName evidence="3">DnaD and phage-associated domain-containing protein</fullName>
    </submittedName>
</protein>
<dbReference type="InterPro" id="IPR034829">
    <property type="entry name" value="DnaD-like_sf"/>
</dbReference>
<dbReference type="SUPFAM" id="SSF158499">
    <property type="entry name" value="DnaD domain-like"/>
    <property type="match status" value="2"/>
</dbReference>
<dbReference type="EMBL" id="FNHZ01000004">
    <property type="protein sequence ID" value="SDM99954.1"/>
    <property type="molecule type" value="Genomic_DNA"/>
</dbReference>
<dbReference type="InterPro" id="IPR053162">
    <property type="entry name" value="DnaD"/>
</dbReference>
<evidence type="ECO:0000313" key="3">
    <source>
        <dbReference type="EMBL" id="SDM99954.1"/>
    </source>
</evidence>
<sequence length="420" mass="46990">MRNLVLSTETANGYTAVPDIFIDQFIPNTSGEFVKIYLYLLRLLSNKNSNLSISSLADTFNQTESDVIRALRYWDKLGLLELEYNSDNTICGITLKDLNNNTNNLVSRVSDTSANGYNLNINLKNEDEVINNLASNNQANNQSSKAAKFNNSALGSNVVSINANTASQSTTVSSMPQATVEANKPSLVEPSSARMDELNNEEDFSLLLFGIQAYLSRPLTQKECNLIVYLYDNLSFSSSLIDYLFAYCVEANHKDVRYIEATALNWHEKGITSVAAAKEEVTNHSNATISVLKAFGISNRELGSSEKDYINRWSKEYHFSPEIIAEACNRSLANTHQASFQYADSIIKGWYESGVKNFEDISRADADFKANKAAGYTNTTTARANNMTNKSAARNKTNKFNNFQQREYSQEFYDSLYDNM</sequence>
<dbReference type="NCBIfam" id="TIGR01446">
    <property type="entry name" value="DnaD_dom"/>
    <property type="match status" value="2"/>
</dbReference>
<dbReference type="Pfam" id="PF07261">
    <property type="entry name" value="DnaB_2"/>
    <property type="match status" value="2"/>
</dbReference>
<dbReference type="Proteomes" id="UP000187651">
    <property type="component" value="Unassembled WGS sequence"/>
</dbReference>
<dbReference type="RefSeq" id="WP_074521714.1">
    <property type="nucleotide sequence ID" value="NZ_FNHZ01000004.1"/>
</dbReference>
<organism evidence="3 4">
    <name type="scientific">Lachnospira pectinoschiza</name>
    <dbReference type="NCBI Taxonomy" id="28052"/>
    <lineage>
        <taxon>Bacteria</taxon>
        <taxon>Bacillati</taxon>
        <taxon>Bacillota</taxon>
        <taxon>Clostridia</taxon>
        <taxon>Lachnospirales</taxon>
        <taxon>Lachnospiraceae</taxon>
        <taxon>Lachnospira</taxon>
    </lineage>
</organism>
<evidence type="ECO:0000259" key="2">
    <source>
        <dbReference type="Pfam" id="PF07261"/>
    </source>
</evidence>
<keyword evidence="4" id="KW-1185">Reference proteome</keyword>
<feature type="domain" description="DnaB/C C-terminal" evidence="2">
    <location>
        <begin position="299"/>
        <end position="361"/>
    </location>
</feature>
<evidence type="ECO:0000256" key="1">
    <source>
        <dbReference type="ARBA" id="ARBA00093462"/>
    </source>
</evidence>
<evidence type="ECO:0000313" key="4">
    <source>
        <dbReference type="Proteomes" id="UP000187651"/>
    </source>
</evidence>
<dbReference type="PANTHER" id="PTHR37293:SF5">
    <property type="entry name" value="DNA REPLICATION PROTEIN"/>
    <property type="match status" value="1"/>
</dbReference>
<dbReference type="OrthoDB" id="1652900at2"/>
<accession>A0A1G9XT48</accession>
<dbReference type="AlphaFoldDB" id="A0A1G9XT48"/>